<dbReference type="PROSITE" id="PS00092">
    <property type="entry name" value="N6_MTASE"/>
    <property type="match status" value="1"/>
</dbReference>
<dbReference type="GO" id="GO:0008168">
    <property type="term" value="F:methyltransferase activity"/>
    <property type="evidence" value="ECO:0007669"/>
    <property type="project" value="UniProtKB-KW"/>
</dbReference>
<dbReference type="SUPFAM" id="SSF53335">
    <property type="entry name" value="S-adenosyl-L-methionine-dependent methyltransferases"/>
    <property type="match status" value="1"/>
</dbReference>
<evidence type="ECO:0000313" key="4">
    <source>
        <dbReference type="Proteomes" id="UP000273675"/>
    </source>
</evidence>
<dbReference type="CDD" id="cd02440">
    <property type="entry name" value="AdoMet_MTases"/>
    <property type="match status" value="1"/>
</dbReference>
<sequence length="186" mass="20102">MRIVGGKFRNRALVAPKGKSTRPTSDRARENMFNVIEHADWCPPLDGARVADIYAGSGALGLEALSRGAAFCLFIEMAAEARGAIRDNIDALQLFGITRIHRRDATALGEKPSNLGEPFTLIFLDPPYGFGLGTKTLEKLIEGNWVSEDAVAVLEVGAEEEPATPGWVCQVEKVYGAAKVLFLTRG</sequence>
<evidence type="ECO:0000256" key="2">
    <source>
        <dbReference type="ARBA" id="ARBA00022679"/>
    </source>
</evidence>
<dbReference type="Pfam" id="PF03602">
    <property type="entry name" value="Cons_hypoth95"/>
    <property type="match status" value="1"/>
</dbReference>
<evidence type="ECO:0000256" key="1">
    <source>
        <dbReference type="ARBA" id="ARBA00022603"/>
    </source>
</evidence>
<dbReference type="NCBIfam" id="TIGR00095">
    <property type="entry name" value="16S rRNA (guanine(966)-N(2))-methyltransferase RsmD"/>
    <property type="match status" value="1"/>
</dbReference>
<dbReference type="GO" id="GO:0031167">
    <property type="term" value="P:rRNA methylation"/>
    <property type="evidence" value="ECO:0007669"/>
    <property type="project" value="InterPro"/>
</dbReference>
<dbReference type="RefSeq" id="WP_121209841.1">
    <property type="nucleotide sequence ID" value="NZ_RBIM01000001.1"/>
</dbReference>
<accession>A0A495DPR1</accession>
<dbReference type="Proteomes" id="UP000273675">
    <property type="component" value="Unassembled WGS sequence"/>
</dbReference>
<evidence type="ECO:0000313" key="3">
    <source>
        <dbReference type="EMBL" id="RKR03989.1"/>
    </source>
</evidence>
<dbReference type="GO" id="GO:0003676">
    <property type="term" value="F:nucleic acid binding"/>
    <property type="evidence" value="ECO:0007669"/>
    <property type="project" value="InterPro"/>
</dbReference>
<dbReference type="InterPro" id="IPR029063">
    <property type="entry name" value="SAM-dependent_MTases_sf"/>
</dbReference>
<dbReference type="PANTHER" id="PTHR43542">
    <property type="entry name" value="METHYLTRANSFERASE"/>
    <property type="match status" value="1"/>
</dbReference>
<dbReference type="InterPro" id="IPR002052">
    <property type="entry name" value="DNA_methylase_N6_adenine_CS"/>
</dbReference>
<organism evidence="3 4">
    <name type="scientific">Maricaulis maris</name>
    <dbReference type="NCBI Taxonomy" id="74318"/>
    <lineage>
        <taxon>Bacteria</taxon>
        <taxon>Pseudomonadati</taxon>
        <taxon>Pseudomonadota</taxon>
        <taxon>Alphaproteobacteria</taxon>
        <taxon>Maricaulales</taxon>
        <taxon>Maricaulaceae</taxon>
        <taxon>Maricaulis</taxon>
    </lineage>
</organism>
<name>A0A495DPR1_9PROT</name>
<proteinExistence type="predicted"/>
<reference evidence="3 4" key="1">
    <citation type="submission" date="2018-10" db="EMBL/GenBank/DDBJ databases">
        <title>Genomic Encyclopedia of Type Strains, Phase IV (KMG-IV): sequencing the most valuable type-strain genomes for metagenomic binning, comparative biology and taxonomic classification.</title>
        <authorList>
            <person name="Goeker M."/>
        </authorList>
    </citation>
    <scope>NUCLEOTIDE SEQUENCE [LARGE SCALE GENOMIC DNA]</scope>
    <source>
        <strain evidence="3 4">DSM 4734</strain>
    </source>
</reference>
<dbReference type="PIRSF" id="PIRSF004553">
    <property type="entry name" value="CHP00095"/>
    <property type="match status" value="1"/>
</dbReference>
<dbReference type="OrthoDB" id="9803017at2"/>
<dbReference type="AlphaFoldDB" id="A0A495DPR1"/>
<protein>
    <submittedName>
        <fullName evidence="3">16S rRNA (Guanine966-N2)-methyltransferase</fullName>
    </submittedName>
</protein>
<dbReference type="EMBL" id="RBIM01000001">
    <property type="protein sequence ID" value="RKR03989.1"/>
    <property type="molecule type" value="Genomic_DNA"/>
</dbReference>
<dbReference type="PANTHER" id="PTHR43542:SF1">
    <property type="entry name" value="METHYLTRANSFERASE"/>
    <property type="match status" value="1"/>
</dbReference>
<dbReference type="Gene3D" id="3.40.50.150">
    <property type="entry name" value="Vaccinia Virus protein VP39"/>
    <property type="match status" value="1"/>
</dbReference>
<dbReference type="InterPro" id="IPR004398">
    <property type="entry name" value="RNA_MeTrfase_RsmD"/>
</dbReference>
<comment type="caution">
    <text evidence="3">The sequence shown here is derived from an EMBL/GenBank/DDBJ whole genome shotgun (WGS) entry which is preliminary data.</text>
</comment>
<keyword evidence="1 3" id="KW-0489">Methyltransferase</keyword>
<keyword evidence="2 3" id="KW-0808">Transferase</keyword>
<gene>
    <name evidence="3" type="ORF">C7435_0432</name>
</gene>